<sequence>MFISKLSTTRTMLKRSAAALLTLALSASALIMAPGTEASTIRSDYKTYVMAPLTKITDWNAFKNQLITLKNNNVYAVTTDVWWGDVESGGDNVFNWSYYKTYADTVRAAGLKWVPILSTHQCGGNVGDDCDIKLPNWLWTKGTQDQTTMRSETGYYNYETLSPWWSETAKQYDELYASFASNFTSYKDIIAKIYLSGGPAGELRYPSYNAADGWSYPGRGKLQAYTETAKQDFRTAMQTKYGTIGAVNAAWGTSLTAFSQISPPTDGDNFFMNGYKSNYGKDFLTWYQGVLEKHVKAIGAKAHSRFDSVFNVPVGAKISGVHWLMNSPSMPHAAEYGAGYYNYSTLLDAFKAANLDLTFTCLEMTDSNATTSPFYSAPKSLVAQVAGLAQQKSIRINGENALAIGDAGQYQNITEMLFNYNFVGFTLLRMSSLVGADGSKTGLMDAFRDSIAMTPIPVTFIVKNAPTLTGDSVYVTGSRWEMGNWTTGAYPLKLSYDSANSDWRGTAYIGANRYYEFKAIVKNSGGTLKAWEPGGNNTFTTGSTGTSYTINW</sequence>
<dbReference type="RefSeq" id="WP_377474184.1">
    <property type="nucleotide sequence ID" value="NZ_JBHLWN010000111.1"/>
</dbReference>
<dbReference type="PROSITE" id="PS00679">
    <property type="entry name" value="BETA_AMYLASE_2"/>
    <property type="match status" value="1"/>
</dbReference>
<comment type="caution">
    <text evidence="14">The sequence shown here is derived from an EMBL/GenBank/DDBJ whole genome shotgun (WGS) entry which is preliminary data.</text>
</comment>
<proteinExistence type="inferred from homology"/>
<dbReference type="PROSITE" id="PS51166">
    <property type="entry name" value="CBM20"/>
    <property type="match status" value="1"/>
</dbReference>
<name>A0ABV6DU83_9BACL</name>
<dbReference type="SMART" id="SM01065">
    <property type="entry name" value="CBM_2"/>
    <property type="match status" value="1"/>
</dbReference>
<dbReference type="InterPro" id="IPR001554">
    <property type="entry name" value="Glyco_hydro_14"/>
</dbReference>
<dbReference type="InterPro" id="IPR018238">
    <property type="entry name" value="Glyco_hydro_14_CS"/>
</dbReference>
<dbReference type="SUPFAM" id="SSF51445">
    <property type="entry name" value="(Trans)glycosidases"/>
    <property type="match status" value="1"/>
</dbReference>
<evidence type="ECO:0000256" key="9">
    <source>
        <dbReference type="ARBA" id="ARBA00023295"/>
    </source>
</evidence>
<evidence type="ECO:0000313" key="14">
    <source>
        <dbReference type="EMBL" id="MFC0216223.1"/>
    </source>
</evidence>
<feature type="chain" id="PRO_5047184259" description="Beta-amylase" evidence="12">
    <location>
        <begin position="30"/>
        <end position="552"/>
    </location>
</feature>
<evidence type="ECO:0000256" key="4">
    <source>
        <dbReference type="ARBA" id="ARBA00012594"/>
    </source>
</evidence>
<evidence type="ECO:0000256" key="1">
    <source>
        <dbReference type="ARBA" id="ARBA00000546"/>
    </source>
</evidence>
<evidence type="ECO:0000256" key="7">
    <source>
        <dbReference type="ARBA" id="ARBA00022801"/>
    </source>
</evidence>
<keyword evidence="10 11" id="KW-0624">Polysaccharide degradation</keyword>
<keyword evidence="6 12" id="KW-0732">Signal</keyword>
<feature type="domain" description="CBM20" evidence="13">
    <location>
        <begin position="450"/>
        <end position="552"/>
    </location>
</feature>
<evidence type="ECO:0000256" key="10">
    <source>
        <dbReference type="ARBA" id="ARBA00023326"/>
    </source>
</evidence>
<comment type="cofactor">
    <cofactor evidence="2">
        <name>Ca(2+)</name>
        <dbReference type="ChEBI" id="CHEBI:29108"/>
    </cofactor>
</comment>
<protein>
    <recommendedName>
        <fullName evidence="4 11">Beta-amylase</fullName>
        <ecNumber evidence="4 11">3.2.1.2</ecNumber>
    </recommendedName>
</protein>
<dbReference type="InterPro" id="IPR013783">
    <property type="entry name" value="Ig-like_fold"/>
</dbReference>
<keyword evidence="8 11" id="KW-0119">Carbohydrate metabolism</keyword>
<dbReference type="PRINTS" id="PR00841">
    <property type="entry name" value="GLHYDLASE14A"/>
</dbReference>
<evidence type="ECO:0000256" key="6">
    <source>
        <dbReference type="ARBA" id="ARBA00022729"/>
    </source>
</evidence>
<dbReference type="InterPro" id="IPR000125">
    <property type="entry name" value="Glyco_hydro_14A_bac"/>
</dbReference>
<dbReference type="PRINTS" id="PR00750">
    <property type="entry name" value="BETAAMYLASE"/>
</dbReference>
<comment type="similarity">
    <text evidence="3 11">Belongs to the glycosyl hydrolase 14 family.</text>
</comment>
<dbReference type="PANTHER" id="PTHR31352">
    <property type="entry name" value="BETA-AMYLASE 1, CHLOROPLASTIC"/>
    <property type="match status" value="1"/>
</dbReference>
<comment type="catalytic activity">
    <reaction evidence="1 11">
        <text>Hydrolysis of (1-&gt;4)-alpha-D-glucosidic linkages in polysaccharides so as to remove successive maltose units from the non-reducing ends of the chains.</text>
        <dbReference type="EC" id="3.2.1.2"/>
    </reaction>
</comment>
<dbReference type="EC" id="3.2.1.2" evidence="4 11"/>
<dbReference type="Gene3D" id="3.20.20.80">
    <property type="entry name" value="Glycosidases"/>
    <property type="match status" value="1"/>
</dbReference>
<dbReference type="InterPro" id="IPR002044">
    <property type="entry name" value="CBM20"/>
</dbReference>
<keyword evidence="15" id="KW-1185">Reference proteome</keyword>
<dbReference type="Gene3D" id="2.60.40.10">
    <property type="entry name" value="Immunoglobulins"/>
    <property type="match status" value="1"/>
</dbReference>
<gene>
    <name evidence="14" type="ORF">ACFFK0_27885</name>
</gene>
<dbReference type="PROSITE" id="PS51318">
    <property type="entry name" value="TAT"/>
    <property type="match status" value="1"/>
</dbReference>
<keyword evidence="7 11" id="KW-0378">Hydrolase</keyword>
<feature type="signal peptide" evidence="12">
    <location>
        <begin position="1"/>
        <end position="29"/>
    </location>
</feature>
<evidence type="ECO:0000256" key="8">
    <source>
        <dbReference type="ARBA" id="ARBA00023277"/>
    </source>
</evidence>
<evidence type="ECO:0000256" key="11">
    <source>
        <dbReference type="RuleBase" id="RU000509"/>
    </source>
</evidence>
<evidence type="ECO:0000313" key="15">
    <source>
        <dbReference type="Proteomes" id="UP001589776"/>
    </source>
</evidence>
<keyword evidence="5" id="KW-0479">Metal-binding</keyword>
<reference evidence="14 15" key="1">
    <citation type="submission" date="2024-09" db="EMBL/GenBank/DDBJ databases">
        <authorList>
            <person name="Sun Q."/>
            <person name="Mori K."/>
        </authorList>
    </citation>
    <scope>NUCLEOTIDE SEQUENCE [LARGE SCALE GENOMIC DNA]</scope>
    <source>
        <strain evidence="14 15">CCM 7759</strain>
    </source>
</reference>
<dbReference type="InterPro" id="IPR006311">
    <property type="entry name" value="TAT_signal"/>
</dbReference>
<evidence type="ECO:0000259" key="13">
    <source>
        <dbReference type="PROSITE" id="PS51166"/>
    </source>
</evidence>
<dbReference type="PANTHER" id="PTHR31352:SF1">
    <property type="entry name" value="BETA-AMYLASE 3, CHLOROPLASTIC"/>
    <property type="match status" value="1"/>
</dbReference>
<evidence type="ECO:0000256" key="5">
    <source>
        <dbReference type="ARBA" id="ARBA00022723"/>
    </source>
</evidence>
<dbReference type="Pfam" id="PF01373">
    <property type="entry name" value="Glyco_hydro_14"/>
    <property type="match status" value="1"/>
</dbReference>
<keyword evidence="9 11" id="KW-0326">Glycosidase</keyword>
<evidence type="ECO:0000256" key="3">
    <source>
        <dbReference type="ARBA" id="ARBA00005652"/>
    </source>
</evidence>
<organism evidence="14 15">
    <name type="scientific">Paenibacillus chartarius</name>
    <dbReference type="NCBI Taxonomy" id="747481"/>
    <lineage>
        <taxon>Bacteria</taxon>
        <taxon>Bacillati</taxon>
        <taxon>Bacillota</taxon>
        <taxon>Bacilli</taxon>
        <taxon>Bacillales</taxon>
        <taxon>Paenibacillaceae</taxon>
        <taxon>Paenibacillus</taxon>
    </lineage>
</organism>
<dbReference type="InterPro" id="IPR017853">
    <property type="entry name" value="GH"/>
</dbReference>
<dbReference type="EMBL" id="JBHLWN010000111">
    <property type="protein sequence ID" value="MFC0216223.1"/>
    <property type="molecule type" value="Genomic_DNA"/>
</dbReference>
<accession>A0ABV6DU83</accession>
<evidence type="ECO:0000256" key="2">
    <source>
        <dbReference type="ARBA" id="ARBA00001913"/>
    </source>
</evidence>
<evidence type="ECO:0000256" key="12">
    <source>
        <dbReference type="SAM" id="SignalP"/>
    </source>
</evidence>
<dbReference type="Proteomes" id="UP001589776">
    <property type="component" value="Unassembled WGS sequence"/>
</dbReference>
<dbReference type="PROSITE" id="PS00506">
    <property type="entry name" value="BETA_AMYLASE_1"/>
    <property type="match status" value="1"/>
</dbReference>
<dbReference type="Pfam" id="PF00686">
    <property type="entry name" value="CBM_20"/>
    <property type="match status" value="1"/>
</dbReference>